<evidence type="ECO:0000256" key="1">
    <source>
        <dbReference type="SAM" id="Phobius"/>
    </source>
</evidence>
<dbReference type="Gene3D" id="3.30.10.20">
    <property type="match status" value="3"/>
</dbReference>
<dbReference type="EMBL" id="BJYS01000001">
    <property type="protein sequence ID" value="GEO02483.1"/>
    <property type="molecule type" value="Genomic_DNA"/>
</dbReference>
<sequence length="260" mass="28125">MFFKANTLGDVIKHIAVIIIIIALMLFFFFFVYLPATTNHGETITVPKVEGMKLNEIEDFLEEHSLQFYVSDSSYSSEKEPFTVTKQDPQPGAKVKVDRKIYVTYNMKTAPMIKMPKLVELSLKNAQMILKTSDLQVGKIEYVPDLAQNAVLKQLVKGKEIAAGAPIPKGSAVDLVVGDGLGNAEFQVPNVVGMPADEATTLLVGAGLQMGAVQYITAPNGEPEGTVVRQRPIAAPGAKIRVGELVDIWVAGSNPAPAIE</sequence>
<proteinExistence type="predicted"/>
<feature type="domain" description="PASTA" evidence="2">
    <location>
        <begin position="41"/>
        <end position="107"/>
    </location>
</feature>
<feature type="domain" description="PASTA" evidence="2">
    <location>
        <begin position="109"/>
        <end position="179"/>
    </location>
</feature>
<dbReference type="InterPro" id="IPR005543">
    <property type="entry name" value="PASTA_dom"/>
</dbReference>
<dbReference type="CDD" id="cd06577">
    <property type="entry name" value="PASTA_pknB"/>
    <property type="match status" value="3"/>
</dbReference>
<gene>
    <name evidence="3" type="ORF">AAE02nite_01470</name>
</gene>
<keyword evidence="1" id="KW-0472">Membrane</keyword>
<dbReference type="SUPFAM" id="SSF54184">
    <property type="entry name" value="Penicillin-binding protein 2x (pbp-2x), c-terminal domain"/>
    <property type="match status" value="1"/>
</dbReference>
<keyword evidence="1" id="KW-0812">Transmembrane</keyword>
<evidence type="ECO:0000259" key="2">
    <source>
        <dbReference type="PROSITE" id="PS51178"/>
    </source>
</evidence>
<keyword evidence="4" id="KW-1185">Reference proteome</keyword>
<dbReference type="PROSITE" id="PS51178">
    <property type="entry name" value="PASTA"/>
    <property type="match status" value="3"/>
</dbReference>
<name>A0A512ARZ0_9BACT</name>
<comment type="caution">
    <text evidence="3">The sequence shown here is derived from an EMBL/GenBank/DDBJ whole genome shotgun (WGS) entry which is preliminary data.</text>
</comment>
<dbReference type="SMART" id="SM00740">
    <property type="entry name" value="PASTA"/>
    <property type="match status" value="3"/>
</dbReference>
<dbReference type="RefSeq" id="WP_246150706.1">
    <property type="nucleotide sequence ID" value="NZ_BJYS01000001.1"/>
</dbReference>
<feature type="domain" description="PASTA" evidence="2">
    <location>
        <begin position="182"/>
        <end position="247"/>
    </location>
</feature>
<dbReference type="Proteomes" id="UP000321532">
    <property type="component" value="Unassembled WGS sequence"/>
</dbReference>
<feature type="transmembrane region" description="Helical" evidence="1">
    <location>
        <begin position="12"/>
        <end position="34"/>
    </location>
</feature>
<dbReference type="AlphaFoldDB" id="A0A512ARZ0"/>
<protein>
    <recommendedName>
        <fullName evidence="2">PASTA domain-containing protein</fullName>
    </recommendedName>
</protein>
<reference evidence="3 4" key="1">
    <citation type="submission" date="2019-07" db="EMBL/GenBank/DDBJ databases">
        <title>Whole genome shotgun sequence of Adhaeribacter aerolatus NBRC 106133.</title>
        <authorList>
            <person name="Hosoyama A."/>
            <person name="Uohara A."/>
            <person name="Ohji S."/>
            <person name="Ichikawa N."/>
        </authorList>
    </citation>
    <scope>NUCLEOTIDE SEQUENCE [LARGE SCALE GENOMIC DNA]</scope>
    <source>
        <strain evidence="3 4">NBRC 106133</strain>
    </source>
</reference>
<evidence type="ECO:0000313" key="4">
    <source>
        <dbReference type="Proteomes" id="UP000321532"/>
    </source>
</evidence>
<evidence type="ECO:0000313" key="3">
    <source>
        <dbReference type="EMBL" id="GEO02483.1"/>
    </source>
</evidence>
<dbReference type="Pfam" id="PF03793">
    <property type="entry name" value="PASTA"/>
    <property type="match status" value="3"/>
</dbReference>
<keyword evidence="1" id="KW-1133">Transmembrane helix</keyword>
<organism evidence="3 4">
    <name type="scientific">Adhaeribacter aerolatus</name>
    <dbReference type="NCBI Taxonomy" id="670289"/>
    <lineage>
        <taxon>Bacteria</taxon>
        <taxon>Pseudomonadati</taxon>
        <taxon>Bacteroidota</taxon>
        <taxon>Cytophagia</taxon>
        <taxon>Cytophagales</taxon>
        <taxon>Hymenobacteraceae</taxon>
        <taxon>Adhaeribacter</taxon>
    </lineage>
</organism>
<accession>A0A512ARZ0</accession>